<protein>
    <submittedName>
        <fullName evidence="1">Penicillin-binding protein</fullName>
    </submittedName>
</protein>
<dbReference type="PROSITE" id="PS51257">
    <property type="entry name" value="PROKAR_LIPOPROTEIN"/>
    <property type="match status" value="1"/>
</dbReference>
<dbReference type="AlphaFoldDB" id="A0AAU7UE10"/>
<evidence type="ECO:0000313" key="1">
    <source>
        <dbReference type="EMBL" id="XBV86775.1"/>
    </source>
</evidence>
<organism evidence="1">
    <name type="scientific">Deinococcus sonorensis KR-87</name>
    <dbReference type="NCBI Taxonomy" id="694439"/>
    <lineage>
        <taxon>Bacteria</taxon>
        <taxon>Thermotogati</taxon>
        <taxon>Deinococcota</taxon>
        <taxon>Deinococci</taxon>
        <taxon>Deinococcales</taxon>
        <taxon>Deinococcaceae</taxon>
        <taxon>Deinococcus</taxon>
    </lineage>
</organism>
<reference evidence="1" key="1">
    <citation type="submission" date="2024-06" db="EMBL/GenBank/DDBJ databases">
        <title>Draft Genome Sequence of Deinococcus sonorensis Type Strain KR-87, a Biofilm Producing Representative of the Genus Deinococcus.</title>
        <authorList>
            <person name="Boren L.S."/>
            <person name="Grosso R.A."/>
            <person name="Hugenberg-Cox A.N."/>
            <person name="Hill J.T.E."/>
            <person name="Albert C.M."/>
            <person name="Tuohy J.M."/>
        </authorList>
    </citation>
    <scope>NUCLEOTIDE SEQUENCE</scope>
    <source>
        <strain evidence="1">KR-87</strain>
    </source>
</reference>
<dbReference type="EMBL" id="CP158299">
    <property type="protein sequence ID" value="XBV86775.1"/>
    <property type="molecule type" value="Genomic_DNA"/>
</dbReference>
<dbReference type="RefSeq" id="WP_350244854.1">
    <property type="nucleotide sequence ID" value="NZ_CP158299.1"/>
</dbReference>
<accession>A0AAU7UE10</accession>
<dbReference type="KEGG" id="dsc:ABOD76_10820"/>
<name>A0AAU7UE10_9DEIO</name>
<proteinExistence type="predicted"/>
<gene>
    <name evidence="1" type="ORF">ABOD76_10820</name>
</gene>
<sequence>MTRSRLRPAPLTLLLLTLGACGLSSARVRLGDALPAHPWRDAPRELVVLYSHDCGDLGSLWDVLLHAGLPVRAVNAEEIAAPAPGSLTPWRGEDATRFSRQLKVSAYPAVLLVQDGRVLNAWEGDFVAADAGQLRQP</sequence>